<dbReference type="PROSITE" id="PS51257">
    <property type="entry name" value="PROKAR_LIPOPROTEIN"/>
    <property type="match status" value="1"/>
</dbReference>
<dbReference type="GO" id="GO:0030288">
    <property type="term" value="C:outer membrane-bounded periplasmic space"/>
    <property type="evidence" value="ECO:0007669"/>
    <property type="project" value="TreeGrafter"/>
</dbReference>
<dbReference type="RefSeq" id="WP_166505675.1">
    <property type="nucleotide sequence ID" value="NZ_LN650648.1"/>
</dbReference>
<evidence type="ECO:0000259" key="3">
    <source>
        <dbReference type="SMART" id="SM00646"/>
    </source>
</evidence>
<dbReference type="PANTHER" id="PTHR30404">
    <property type="entry name" value="N-ACETYLMURAMOYL-L-ALANINE AMIDASE"/>
    <property type="match status" value="1"/>
</dbReference>
<dbReference type="PANTHER" id="PTHR30404:SF0">
    <property type="entry name" value="N-ACETYLMURAMOYL-L-ALANINE AMIDASE AMIC"/>
    <property type="match status" value="1"/>
</dbReference>
<dbReference type="InterPro" id="IPR050695">
    <property type="entry name" value="N-acetylmuramoyl_amidase_3"/>
</dbReference>
<name>A0A2P2BSJ3_9FIRM</name>
<dbReference type="KEGG" id="rhom:FRIFI_1820"/>
<dbReference type="SUPFAM" id="SSF53187">
    <property type="entry name" value="Zn-dependent exopeptidases"/>
    <property type="match status" value="1"/>
</dbReference>
<protein>
    <submittedName>
        <fullName evidence="4">N-acetylmuramoyl-L-alanine amidase</fullName>
    </submittedName>
</protein>
<dbReference type="Pfam" id="PF01520">
    <property type="entry name" value="Amidase_3"/>
    <property type="match status" value="1"/>
</dbReference>
<sequence>MKKVIIIFFIMLSTLTLYGCNKGNKEVKIDDIEVSKKISHEENSVENKDEDELKKEELEVKKEIKTIVIDPGHSSEGNKEKEPIAPNSSKTKAKDVLGATGVVTKVPEYITTVSIAKLLEKKLTDMGFNVILTKNKVEESLSNIDRAKIGNENNADLVVRIHADGAENQSAKGASVLVPPKNEYTSDISDISKEYGQQIIDVYTSELGIKNRGIIYRDDMTGFNWSEVPVVILEMGFLSNKEEDIFLSDVKNHEKITDAIAKGVLSCFSHI</sequence>
<accession>A0A2P2BSJ3</accession>
<reference evidence="4 5" key="1">
    <citation type="submission" date="2014-09" db="EMBL/GenBank/DDBJ databases">
        <authorList>
            <person name="Hornung B.V."/>
        </authorList>
    </citation>
    <scope>NUCLEOTIDE SEQUENCE [LARGE SCALE GENOMIC DNA]</scope>
    <source>
        <strain evidence="4 5">FRIFI</strain>
    </source>
</reference>
<dbReference type="CDD" id="cd02696">
    <property type="entry name" value="MurNAc-LAA"/>
    <property type="match status" value="1"/>
</dbReference>
<dbReference type="AlphaFoldDB" id="A0A2P2BSJ3"/>
<feature type="region of interest" description="Disordered" evidence="2">
    <location>
        <begin position="69"/>
        <end position="91"/>
    </location>
</feature>
<feature type="domain" description="MurNAc-LAA" evidence="3">
    <location>
        <begin position="147"/>
        <end position="265"/>
    </location>
</feature>
<dbReference type="EMBL" id="LN650648">
    <property type="protein sequence ID" value="CEI73351.1"/>
    <property type="molecule type" value="Genomic_DNA"/>
</dbReference>
<evidence type="ECO:0000256" key="1">
    <source>
        <dbReference type="ARBA" id="ARBA00022801"/>
    </source>
</evidence>
<dbReference type="GO" id="GO:0008745">
    <property type="term" value="F:N-acetylmuramoyl-L-alanine amidase activity"/>
    <property type="evidence" value="ECO:0007669"/>
    <property type="project" value="InterPro"/>
</dbReference>
<dbReference type="GO" id="GO:0009253">
    <property type="term" value="P:peptidoglycan catabolic process"/>
    <property type="evidence" value="ECO:0007669"/>
    <property type="project" value="InterPro"/>
</dbReference>
<evidence type="ECO:0000313" key="4">
    <source>
        <dbReference type="EMBL" id="CEI73351.1"/>
    </source>
</evidence>
<keyword evidence="1" id="KW-0378">Hydrolase</keyword>
<evidence type="ECO:0000256" key="2">
    <source>
        <dbReference type="SAM" id="MobiDB-lite"/>
    </source>
</evidence>
<evidence type="ECO:0000313" key="5">
    <source>
        <dbReference type="Proteomes" id="UP000245695"/>
    </source>
</evidence>
<gene>
    <name evidence="4" type="ORF">FRIFI_1820</name>
</gene>
<proteinExistence type="predicted"/>
<organism evidence="4 5">
    <name type="scientific">Romboutsia hominis</name>
    <dbReference type="NCBI Taxonomy" id="1507512"/>
    <lineage>
        <taxon>Bacteria</taxon>
        <taxon>Bacillati</taxon>
        <taxon>Bacillota</taxon>
        <taxon>Clostridia</taxon>
        <taxon>Peptostreptococcales</taxon>
        <taxon>Peptostreptococcaceae</taxon>
        <taxon>Romboutsia</taxon>
    </lineage>
</organism>
<dbReference type="Gene3D" id="3.40.630.40">
    <property type="entry name" value="Zn-dependent exopeptidases"/>
    <property type="match status" value="1"/>
</dbReference>
<dbReference type="InterPro" id="IPR002508">
    <property type="entry name" value="MurNAc-LAA_cat"/>
</dbReference>
<dbReference type="SMART" id="SM00646">
    <property type="entry name" value="Ami_3"/>
    <property type="match status" value="1"/>
</dbReference>
<keyword evidence="5" id="KW-1185">Reference proteome</keyword>
<dbReference type="Proteomes" id="UP000245695">
    <property type="component" value="Chromosome 1"/>
</dbReference>